<reference evidence="2" key="1">
    <citation type="journal article" date="2023" name="Nat. Plants">
        <title>Single-cell RNA sequencing provides a high-resolution roadmap for understanding the multicellular compartmentation of specialized metabolism.</title>
        <authorList>
            <person name="Sun S."/>
            <person name="Shen X."/>
            <person name="Li Y."/>
            <person name="Li Y."/>
            <person name="Wang S."/>
            <person name="Li R."/>
            <person name="Zhang H."/>
            <person name="Shen G."/>
            <person name="Guo B."/>
            <person name="Wei J."/>
            <person name="Xu J."/>
            <person name="St-Pierre B."/>
            <person name="Chen S."/>
            <person name="Sun C."/>
        </authorList>
    </citation>
    <scope>NUCLEOTIDE SEQUENCE [LARGE SCALE GENOMIC DNA]</scope>
</reference>
<protein>
    <submittedName>
        <fullName evidence="1">Uncharacterized protein</fullName>
    </submittedName>
</protein>
<evidence type="ECO:0000313" key="2">
    <source>
        <dbReference type="Proteomes" id="UP001060085"/>
    </source>
</evidence>
<keyword evidence="2" id="KW-1185">Reference proteome</keyword>
<accession>A0ACC0AA57</accession>
<sequence>MHRLAKNVLSSVLPFDPGMTLTFVLEVTATKGRRKMNSIKRDKSYWEHVFIAHRKIQKSSSSDCRGLLEVEVEGIVVDEGPRLCCFCTRGWIGLENTRYARAYPSGDPIHVNFSCYCN</sequence>
<gene>
    <name evidence="1" type="ORF">M9H77_25645</name>
</gene>
<organism evidence="1 2">
    <name type="scientific">Catharanthus roseus</name>
    <name type="common">Madagascar periwinkle</name>
    <name type="synonym">Vinca rosea</name>
    <dbReference type="NCBI Taxonomy" id="4058"/>
    <lineage>
        <taxon>Eukaryota</taxon>
        <taxon>Viridiplantae</taxon>
        <taxon>Streptophyta</taxon>
        <taxon>Embryophyta</taxon>
        <taxon>Tracheophyta</taxon>
        <taxon>Spermatophyta</taxon>
        <taxon>Magnoliopsida</taxon>
        <taxon>eudicotyledons</taxon>
        <taxon>Gunneridae</taxon>
        <taxon>Pentapetalae</taxon>
        <taxon>asterids</taxon>
        <taxon>lamiids</taxon>
        <taxon>Gentianales</taxon>
        <taxon>Apocynaceae</taxon>
        <taxon>Rauvolfioideae</taxon>
        <taxon>Vinceae</taxon>
        <taxon>Catharanthinae</taxon>
        <taxon>Catharanthus</taxon>
    </lineage>
</organism>
<comment type="caution">
    <text evidence="1">The sequence shown here is derived from an EMBL/GenBank/DDBJ whole genome shotgun (WGS) entry which is preliminary data.</text>
</comment>
<dbReference type="EMBL" id="CM044706">
    <property type="protein sequence ID" value="KAI5656852.1"/>
    <property type="molecule type" value="Genomic_DNA"/>
</dbReference>
<name>A0ACC0AA57_CATRO</name>
<proteinExistence type="predicted"/>
<dbReference type="Proteomes" id="UP001060085">
    <property type="component" value="Linkage Group LG06"/>
</dbReference>
<evidence type="ECO:0000313" key="1">
    <source>
        <dbReference type="EMBL" id="KAI5656852.1"/>
    </source>
</evidence>